<evidence type="ECO:0000256" key="3">
    <source>
        <dbReference type="ARBA" id="ARBA00022692"/>
    </source>
</evidence>
<evidence type="ECO:0000256" key="1">
    <source>
        <dbReference type="ARBA" id="ARBA00004651"/>
    </source>
</evidence>
<dbReference type="PANTHER" id="PTHR30619:SF1">
    <property type="entry name" value="RECOMBINATION PROTEIN 2"/>
    <property type="match status" value="1"/>
</dbReference>
<proteinExistence type="predicted"/>
<evidence type="ECO:0000256" key="6">
    <source>
        <dbReference type="SAM" id="Phobius"/>
    </source>
</evidence>
<feature type="transmembrane region" description="Helical" evidence="6">
    <location>
        <begin position="428"/>
        <end position="449"/>
    </location>
</feature>
<feature type="transmembrane region" description="Helical" evidence="6">
    <location>
        <begin position="455"/>
        <end position="472"/>
    </location>
</feature>
<protein>
    <submittedName>
        <fullName evidence="9">Uncharacterized protein</fullName>
    </submittedName>
</protein>
<keyword evidence="3 6" id="KW-0812">Transmembrane</keyword>
<keyword evidence="2" id="KW-1003">Cell membrane</keyword>
<feature type="transmembrane region" description="Helical" evidence="6">
    <location>
        <begin position="350"/>
        <end position="373"/>
    </location>
</feature>
<organism evidence="9 10">
    <name type="scientific">Thalassospira mesophila</name>
    <dbReference type="NCBI Taxonomy" id="1293891"/>
    <lineage>
        <taxon>Bacteria</taxon>
        <taxon>Pseudomonadati</taxon>
        <taxon>Pseudomonadota</taxon>
        <taxon>Alphaproteobacteria</taxon>
        <taxon>Rhodospirillales</taxon>
        <taxon>Thalassospiraceae</taxon>
        <taxon>Thalassospira</taxon>
    </lineage>
</organism>
<dbReference type="InterPro" id="IPR052159">
    <property type="entry name" value="Competence_DNA_uptake"/>
</dbReference>
<feature type="transmembrane region" description="Helical" evidence="6">
    <location>
        <begin position="393"/>
        <end position="416"/>
    </location>
</feature>
<feature type="transmembrane region" description="Helical" evidence="6">
    <location>
        <begin position="511"/>
        <end position="529"/>
    </location>
</feature>
<evidence type="ECO:0000313" key="10">
    <source>
        <dbReference type="Proteomes" id="UP000193391"/>
    </source>
</evidence>
<keyword evidence="5 6" id="KW-0472">Membrane</keyword>
<evidence type="ECO:0000259" key="7">
    <source>
        <dbReference type="Pfam" id="PF03772"/>
    </source>
</evidence>
<feature type="transmembrane region" description="Helical" evidence="6">
    <location>
        <begin position="250"/>
        <end position="276"/>
    </location>
</feature>
<feature type="transmembrane region" description="Helical" evidence="6">
    <location>
        <begin position="31"/>
        <end position="48"/>
    </location>
</feature>
<feature type="transmembrane region" description="Helical" evidence="6">
    <location>
        <begin position="55"/>
        <end position="78"/>
    </location>
</feature>
<dbReference type="EMBL" id="JFKA01000005">
    <property type="protein sequence ID" value="OSQ37932.1"/>
    <property type="molecule type" value="Genomic_DNA"/>
</dbReference>
<dbReference type="GO" id="GO:0005886">
    <property type="term" value="C:plasma membrane"/>
    <property type="evidence" value="ECO:0007669"/>
    <property type="project" value="UniProtKB-SubCell"/>
</dbReference>
<evidence type="ECO:0000256" key="5">
    <source>
        <dbReference type="ARBA" id="ARBA00023136"/>
    </source>
</evidence>
<comment type="subcellular location">
    <subcellularLocation>
        <location evidence="1">Cell membrane</location>
        <topology evidence="1">Multi-pass membrane protein</topology>
    </subcellularLocation>
</comment>
<feature type="transmembrane region" description="Helical" evidence="6">
    <location>
        <begin position="484"/>
        <end position="505"/>
    </location>
</feature>
<dbReference type="Pfam" id="PF03772">
    <property type="entry name" value="Competence"/>
    <property type="match status" value="1"/>
</dbReference>
<keyword evidence="4 6" id="KW-1133">Transmembrane helix</keyword>
<dbReference type="InterPro" id="IPR004477">
    <property type="entry name" value="ComEC_N"/>
</dbReference>
<comment type="caution">
    <text evidence="9">The sequence shown here is derived from an EMBL/GenBank/DDBJ whole genome shotgun (WGS) entry which is preliminary data.</text>
</comment>
<accession>A0A1Y2KYX5</accession>
<dbReference type="STRING" id="1293891.TMES_13195"/>
<name>A0A1Y2KYX5_9PROT</name>
<dbReference type="Proteomes" id="UP000193391">
    <property type="component" value="Unassembled WGS sequence"/>
</dbReference>
<evidence type="ECO:0000313" key="9">
    <source>
        <dbReference type="EMBL" id="OSQ37932.1"/>
    </source>
</evidence>
<reference evidence="9 10" key="1">
    <citation type="submission" date="2014-03" db="EMBL/GenBank/DDBJ databases">
        <title>The draft genome sequence of Thalassospira mesophila JCM 18969.</title>
        <authorList>
            <person name="Lai Q."/>
            <person name="Shao Z."/>
        </authorList>
    </citation>
    <scope>NUCLEOTIDE SEQUENCE [LARGE SCALE GENOMIC DNA]</scope>
    <source>
        <strain evidence="9 10">JCM 18969</strain>
    </source>
</reference>
<gene>
    <name evidence="9" type="ORF">TMES_13195</name>
</gene>
<dbReference type="InterPro" id="IPR025405">
    <property type="entry name" value="DUF4131"/>
</dbReference>
<keyword evidence="10" id="KW-1185">Reference proteome</keyword>
<evidence type="ECO:0000259" key="8">
    <source>
        <dbReference type="Pfam" id="PF13567"/>
    </source>
</evidence>
<feature type="transmembrane region" description="Helical" evidence="6">
    <location>
        <begin position="288"/>
        <end position="308"/>
    </location>
</feature>
<evidence type="ECO:0000256" key="2">
    <source>
        <dbReference type="ARBA" id="ARBA00022475"/>
    </source>
</evidence>
<dbReference type="Pfam" id="PF13567">
    <property type="entry name" value="DUF4131"/>
    <property type="match status" value="1"/>
</dbReference>
<feature type="domain" description="DUF4131" evidence="8">
    <location>
        <begin position="29"/>
        <end position="182"/>
    </location>
</feature>
<dbReference type="AlphaFoldDB" id="A0A1Y2KYX5"/>
<feature type="transmembrane region" description="Helical" evidence="6">
    <location>
        <begin position="314"/>
        <end position="343"/>
    </location>
</feature>
<sequence>MANDREKWILSFAMFLGLGQAASFSLLSPPPGIVLATALAFVTIGLWVSRHRIIAFFVLLMALASLIGAVLVVGHLYFLQTPTLKKTVYSPAISGKILSVEPRGGRTRLVIAPTHIDGLKRAQMPPNIRISMTGALGVAPGDMFDGPAKLFPLGAPEAPGDPDFSRSLYFDGIGATGFVMGRKYKITPSDSFEGDVFALNGQVRLAMMARINRVLAPVEAGLANAILVGERGGVPAGLAEDLRKSGLAHLLAISGLHMGLLCGAVFFAVRLGLALIPALALRYPVKKWAAIAAMIVGLLYLLLSGATVPTQRAFVMTAIVLFAVLVDRQAISLRLVAIAALIIMVLQPDAVMGASFQLSFAAVTGLVAFYQGAGGQWLGPARDIGIWQKSARYLGLLLITGIMVTALTAPIIGFHFGRVSLLGVVANLLAIPLMAFWIMPCIVAVLAMAPFGLEFLPLTVLSPGLKILIWLARGVAQQDWGLWYLAQPAALVIIPAMMALLWMVIWRQWSIRMFVIVPVCCAIFAGVTFQRPDVLVGGGRKDWAVYDPSLQKLFFNHKVSKFHRAIWMSRYGISPERSDVQTGQCAADVCWFVINGRHIVLARKLDDPFYICRHADIVIDLQRDVPANACKKSSVIIDDDVLWWQGGTALYVPKNNDRAWYETVRNSSGNWPWITLGGR</sequence>
<evidence type="ECO:0000256" key="4">
    <source>
        <dbReference type="ARBA" id="ARBA00022989"/>
    </source>
</evidence>
<dbReference type="PANTHER" id="PTHR30619">
    <property type="entry name" value="DNA INTERNALIZATION/COMPETENCE PROTEIN COMEC/REC2"/>
    <property type="match status" value="1"/>
</dbReference>
<dbReference type="NCBIfam" id="TIGR00360">
    <property type="entry name" value="ComEC_N-term"/>
    <property type="match status" value="1"/>
</dbReference>
<feature type="domain" description="ComEC/Rec2-related protein" evidence="7">
    <location>
        <begin position="226"/>
        <end position="509"/>
    </location>
</feature>